<dbReference type="PROSITE" id="PS50297">
    <property type="entry name" value="ANK_REP_REGION"/>
    <property type="match status" value="1"/>
</dbReference>
<dbReference type="Gene3D" id="1.25.40.20">
    <property type="entry name" value="Ankyrin repeat-containing domain"/>
    <property type="match status" value="1"/>
</dbReference>
<evidence type="ECO:0000256" key="1">
    <source>
        <dbReference type="ARBA" id="ARBA00022737"/>
    </source>
</evidence>
<reference evidence="4 5" key="1">
    <citation type="submission" date="2021-03" db="EMBL/GenBank/DDBJ databases">
        <authorList>
            <person name="Gilmore M.S."/>
            <person name="Schwartzman J."/>
            <person name="Van Tyne D."/>
            <person name="Martin M."/>
            <person name="Earl A.M."/>
            <person name="Manson A.L."/>
            <person name="Straub T."/>
            <person name="Salamzade R."/>
            <person name="Saavedra J."/>
            <person name="Lebreton F."/>
            <person name="Prichula J."/>
            <person name="Schaufler K."/>
            <person name="Gaca A."/>
            <person name="Sgardioli B."/>
            <person name="Wagenaar J."/>
            <person name="Strong T."/>
        </authorList>
    </citation>
    <scope>NUCLEOTIDE SEQUENCE [LARGE SCALE GENOMIC DNA]</scope>
    <source>
        <strain evidence="4 5">DIV2402</strain>
    </source>
</reference>
<sequence>MTKTIFDSIKQKQLDAVLDELSTHAIDVHSVNEEGQTPLHLAVATNQVAIAAVLLNKGFSPNTKDHTMLSPFIAAAANGFSEMFQLLLCYSPDLTQVNRFGGSALLPSSEKGFIRVVQQALDAGVPVNHVNRLGWTALLEAVVLGDDGFLYRDIVEELVTSQADISIKDFDQKDACEYATEFKKETIECLLNAAYPTSPFTEIKTLIRANNCYQSIQKLLKMDESLEQLYYLGLSYECLNQLDAARYYYAKGFQQDTQFAYYLANLYKKIGDQKQVIAFFDKGAQKGNRSFFIYHKSNYLREIGRHQEAILMMDELLKQAPNRVDYLFHKANSLRSLGKHHAAYEIMIEADKLQPANSLFSEHAAQSQKLIEKNGG</sequence>
<keyword evidence="1" id="KW-0677">Repeat</keyword>
<protein>
    <recommendedName>
        <fullName evidence="6">Ankyrin repeat protein</fullName>
    </recommendedName>
</protein>
<evidence type="ECO:0000256" key="2">
    <source>
        <dbReference type="ARBA" id="ARBA00023043"/>
    </source>
</evidence>
<evidence type="ECO:0000313" key="5">
    <source>
        <dbReference type="Proteomes" id="UP000664701"/>
    </source>
</evidence>
<dbReference type="SMART" id="SM00248">
    <property type="entry name" value="ANK"/>
    <property type="match status" value="3"/>
</dbReference>
<name>A0ABZ2SSD1_9ENTE</name>
<dbReference type="InterPro" id="IPR002110">
    <property type="entry name" value="Ankyrin_rpt"/>
</dbReference>
<dbReference type="PROSITE" id="PS50088">
    <property type="entry name" value="ANK_REPEAT"/>
    <property type="match status" value="1"/>
</dbReference>
<dbReference type="SUPFAM" id="SSF48452">
    <property type="entry name" value="TPR-like"/>
    <property type="match status" value="1"/>
</dbReference>
<organism evidence="4 5">
    <name type="scientific">Candidatus Enterococcus lowellii</name>
    <dbReference type="NCBI Taxonomy" id="2230877"/>
    <lineage>
        <taxon>Bacteria</taxon>
        <taxon>Bacillati</taxon>
        <taxon>Bacillota</taxon>
        <taxon>Bacilli</taxon>
        <taxon>Lactobacillales</taxon>
        <taxon>Enterococcaceae</taxon>
        <taxon>Enterococcus</taxon>
    </lineage>
</organism>
<evidence type="ECO:0000256" key="3">
    <source>
        <dbReference type="PROSITE-ProRule" id="PRU00023"/>
    </source>
</evidence>
<keyword evidence="2 3" id="KW-0040">ANK repeat</keyword>
<dbReference type="Gene3D" id="1.25.40.10">
    <property type="entry name" value="Tetratricopeptide repeat domain"/>
    <property type="match status" value="1"/>
</dbReference>
<accession>A0ABZ2SSD1</accession>
<dbReference type="SUPFAM" id="SSF48403">
    <property type="entry name" value="Ankyrin repeat"/>
    <property type="match status" value="1"/>
</dbReference>
<dbReference type="PANTHER" id="PTHR24198">
    <property type="entry name" value="ANKYRIN REPEAT AND PROTEIN KINASE DOMAIN-CONTAINING PROTEIN"/>
    <property type="match status" value="1"/>
</dbReference>
<keyword evidence="5" id="KW-1185">Reference proteome</keyword>
<dbReference type="EMBL" id="CP147251">
    <property type="protein sequence ID" value="WYJ77331.1"/>
    <property type="molecule type" value="Genomic_DNA"/>
</dbReference>
<evidence type="ECO:0000313" key="4">
    <source>
        <dbReference type="EMBL" id="WYJ77331.1"/>
    </source>
</evidence>
<dbReference type="InterPro" id="IPR036770">
    <property type="entry name" value="Ankyrin_rpt-contain_sf"/>
</dbReference>
<dbReference type="PANTHER" id="PTHR24198:SF165">
    <property type="entry name" value="ANKYRIN REPEAT-CONTAINING PROTEIN-RELATED"/>
    <property type="match status" value="1"/>
</dbReference>
<reference evidence="4 5" key="2">
    <citation type="submission" date="2024-03" db="EMBL/GenBank/DDBJ databases">
        <title>The Genome Sequence of Enterococcus sp. DIV2402.</title>
        <authorList>
            <consortium name="The Broad Institute Genomics Platform"/>
            <consortium name="The Broad Institute Microbial Omics Core"/>
            <consortium name="The Broad Institute Genomic Center for Infectious Diseases"/>
            <person name="Earl A."/>
            <person name="Manson A."/>
            <person name="Gilmore M."/>
            <person name="Schwartman J."/>
            <person name="Shea T."/>
            <person name="Abouelleil A."/>
            <person name="Cao P."/>
            <person name="Chapman S."/>
            <person name="Cusick C."/>
            <person name="Young S."/>
            <person name="Neafsey D."/>
            <person name="Nusbaum C."/>
            <person name="Birren B."/>
        </authorList>
    </citation>
    <scope>NUCLEOTIDE SEQUENCE [LARGE SCALE GENOMIC DNA]</scope>
    <source>
        <strain evidence="4 5">DIV2402</strain>
    </source>
</reference>
<dbReference type="Pfam" id="PF00023">
    <property type="entry name" value="Ank"/>
    <property type="match status" value="1"/>
</dbReference>
<dbReference type="RefSeq" id="WP_207940526.1">
    <property type="nucleotide sequence ID" value="NZ_CP147251.1"/>
</dbReference>
<proteinExistence type="predicted"/>
<gene>
    <name evidence="4" type="ORF">DOK78_001969</name>
</gene>
<dbReference type="InterPro" id="IPR011990">
    <property type="entry name" value="TPR-like_helical_dom_sf"/>
</dbReference>
<feature type="repeat" description="ANK" evidence="3">
    <location>
        <begin position="34"/>
        <end position="66"/>
    </location>
</feature>
<dbReference type="Proteomes" id="UP000664701">
    <property type="component" value="Chromosome"/>
</dbReference>
<evidence type="ECO:0008006" key="6">
    <source>
        <dbReference type="Google" id="ProtNLM"/>
    </source>
</evidence>
<dbReference type="Pfam" id="PF12796">
    <property type="entry name" value="Ank_2"/>
    <property type="match status" value="1"/>
</dbReference>